<dbReference type="KEGG" id="fap:GR316_10775"/>
<dbReference type="PANTHER" id="PTHR30050:SF5">
    <property type="entry name" value="DNAA REGULATORY INACTIVATOR HDA"/>
    <property type="match status" value="1"/>
</dbReference>
<dbReference type="GO" id="GO:0003688">
    <property type="term" value="F:DNA replication origin binding"/>
    <property type="evidence" value="ECO:0007669"/>
    <property type="project" value="TreeGrafter"/>
</dbReference>
<dbReference type="GO" id="GO:0005886">
    <property type="term" value="C:plasma membrane"/>
    <property type="evidence" value="ECO:0007669"/>
    <property type="project" value="TreeGrafter"/>
</dbReference>
<proteinExistence type="predicted"/>
<dbReference type="InterPro" id="IPR027417">
    <property type="entry name" value="P-loop_NTPase"/>
</dbReference>
<keyword evidence="2" id="KW-1185">Reference proteome</keyword>
<dbReference type="SUPFAM" id="SSF52540">
    <property type="entry name" value="P-loop containing nucleoside triphosphate hydrolases"/>
    <property type="match status" value="1"/>
</dbReference>
<gene>
    <name evidence="1" type="ORF">GR316_10775</name>
</gene>
<name>A0A8J8MV13_9RHOB</name>
<dbReference type="PANTHER" id="PTHR30050">
    <property type="entry name" value="CHROMOSOMAL REPLICATION INITIATOR PROTEIN DNAA"/>
    <property type="match status" value="1"/>
</dbReference>
<evidence type="ECO:0000313" key="1">
    <source>
        <dbReference type="EMBL" id="QUS36982.1"/>
    </source>
</evidence>
<dbReference type="Gene3D" id="1.10.8.60">
    <property type="match status" value="1"/>
</dbReference>
<organism evidence="1 2">
    <name type="scientific">Falsirhodobacter algicola</name>
    <dbReference type="NCBI Taxonomy" id="2692330"/>
    <lineage>
        <taxon>Bacteria</taxon>
        <taxon>Pseudomonadati</taxon>
        <taxon>Pseudomonadota</taxon>
        <taxon>Alphaproteobacteria</taxon>
        <taxon>Rhodobacterales</taxon>
        <taxon>Paracoccaceae</taxon>
        <taxon>Falsirhodobacter</taxon>
    </lineage>
</organism>
<dbReference type="GO" id="GO:0006270">
    <property type="term" value="P:DNA replication initiation"/>
    <property type="evidence" value="ECO:0007669"/>
    <property type="project" value="TreeGrafter"/>
</dbReference>
<reference evidence="1" key="1">
    <citation type="submission" date="2020-01" db="EMBL/GenBank/DDBJ databases">
        <authorList>
            <person name="Yang Y."/>
            <person name="Kwon Y.M."/>
        </authorList>
    </citation>
    <scope>NUCLEOTIDE SEQUENCE</scope>
    <source>
        <strain evidence="1">PG104</strain>
    </source>
</reference>
<evidence type="ECO:0000313" key="2">
    <source>
        <dbReference type="Proteomes" id="UP000679284"/>
    </source>
</evidence>
<accession>A0A8J8MV13</accession>
<dbReference type="Gene3D" id="3.40.50.300">
    <property type="entry name" value="P-loop containing nucleotide triphosphate hydrolases"/>
    <property type="match status" value="1"/>
</dbReference>
<dbReference type="Proteomes" id="UP000679284">
    <property type="component" value="Chromosome"/>
</dbReference>
<sequence length="220" mass="23396">MAFDLPARPALGRADLFVSPANALALAALDGWRDWPQGRMILIGPHGAGKTHLAHVWAAEADAVLVDSAALPGTDLDALAREAAVALEDADHLAGDAEAEAALFHLHNLLAERRRPFLVTASAPPRDWGLDLPDAASRMQAMPTARLEPPDDPLLSAVLVKLFADRQITVAPSLVAFLVARMERDLGTARALVAALDARALAQQRPVTRQLATEVLEDNG</sequence>
<dbReference type="AlphaFoldDB" id="A0A8J8MV13"/>
<protein>
    <submittedName>
        <fullName evidence="1">Chromosomal replication initiator DnaA</fullName>
    </submittedName>
</protein>
<dbReference type="EMBL" id="CP047289">
    <property type="protein sequence ID" value="QUS36982.1"/>
    <property type="molecule type" value="Genomic_DNA"/>
</dbReference>